<evidence type="ECO:0000256" key="3">
    <source>
        <dbReference type="ARBA" id="ARBA00022692"/>
    </source>
</evidence>
<gene>
    <name evidence="8" type="ORF">HIU99_05745</name>
</gene>
<comment type="caution">
    <text evidence="8">The sequence shown here is derived from an EMBL/GenBank/DDBJ whole genome shotgun (WGS) entry which is preliminary data.</text>
</comment>
<feature type="transmembrane region" description="Helical" evidence="6">
    <location>
        <begin position="12"/>
        <end position="32"/>
    </location>
</feature>
<keyword evidence="5 6" id="KW-0472">Membrane</keyword>
<sequence>MDVLGDKLWIFLALVFVAVFLLSQGLVIPVFGESRGARKRLSQRMNNLTAEDGREDRISLMREQYLRDLSPLEKRLETLALLQPLATLIAQSGYQTRAYRVLLLATVLAVTAGVAGYYVKSTWWIPLVFAPVGALIPFFYLRRKRSQRIARIEEQLPDVVDVIIRALRAGHPFIEAIRLVSTEMPSPVKEEFLTTFNEINYGGDVRSALFGLLQRVPSVLVMALITAVLVQRESGGNLAEVLEKIASVIRGRFRFQRRVQTLSAEGRMSAWVLTMTPFVLFVLISLVNPDYMPMLTESPRGGDIILVALVMIVIGVFWIRKILNIKV</sequence>
<evidence type="ECO:0000256" key="6">
    <source>
        <dbReference type="SAM" id="Phobius"/>
    </source>
</evidence>
<feature type="transmembrane region" description="Helical" evidence="6">
    <location>
        <begin position="98"/>
        <end position="117"/>
    </location>
</feature>
<dbReference type="PANTHER" id="PTHR35007">
    <property type="entry name" value="INTEGRAL MEMBRANE PROTEIN-RELATED"/>
    <property type="match status" value="1"/>
</dbReference>
<dbReference type="EMBL" id="JABCKY010000001">
    <property type="protein sequence ID" value="NMT63100.1"/>
    <property type="molecule type" value="Genomic_DNA"/>
</dbReference>
<reference evidence="8 9" key="1">
    <citation type="submission" date="2020-04" db="EMBL/GenBank/DDBJ databases">
        <title>Marinobacter oceani sp. nov., isolated from marine solar saltern.</title>
        <authorList>
            <person name="Chen X.-Y."/>
        </authorList>
    </citation>
    <scope>NUCLEOTIDE SEQUENCE [LARGE SCALE GENOMIC DNA]</scope>
    <source>
        <strain evidence="8 9">W62</strain>
    </source>
</reference>
<keyword evidence="2" id="KW-1003">Cell membrane</keyword>
<evidence type="ECO:0000259" key="7">
    <source>
        <dbReference type="Pfam" id="PF00482"/>
    </source>
</evidence>
<dbReference type="InterPro" id="IPR042094">
    <property type="entry name" value="T2SS_GspF_sf"/>
</dbReference>
<evidence type="ECO:0000256" key="1">
    <source>
        <dbReference type="ARBA" id="ARBA00004651"/>
    </source>
</evidence>
<feature type="transmembrane region" description="Helical" evidence="6">
    <location>
        <begin position="123"/>
        <end position="141"/>
    </location>
</feature>
<evidence type="ECO:0000313" key="9">
    <source>
        <dbReference type="Proteomes" id="UP000567186"/>
    </source>
</evidence>
<organism evidence="8 9">
    <name type="scientific">Marinobacter orientalis</name>
    <dbReference type="NCBI Taxonomy" id="1928859"/>
    <lineage>
        <taxon>Bacteria</taxon>
        <taxon>Pseudomonadati</taxon>
        <taxon>Pseudomonadota</taxon>
        <taxon>Gammaproteobacteria</taxon>
        <taxon>Pseudomonadales</taxon>
        <taxon>Marinobacteraceae</taxon>
        <taxon>Marinobacter</taxon>
    </lineage>
</organism>
<dbReference type="Gene3D" id="1.20.81.30">
    <property type="entry name" value="Type II secretion system (T2SS), domain F"/>
    <property type="match status" value="1"/>
</dbReference>
<dbReference type="AlphaFoldDB" id="A0A7Y0WRL7"/>
<keyword evidence="4 6" id="KW-1133">Transmembrane helix</keyword>
<accession>A0A7Y0WRL7</accession>
<evidence type="ECO:0000313" key="8">
    <source>
        <dbReference type="EMBL" id="NMT63100.1"/>
    </source>
</evidence>
<evidence type="ECO:0000256" key="2">
    <source>
        <dbReference type="ARBA" id="ARBA00022475"/>
    </source>
</evidence>
<protein>
    <submittedName>
        <fullName evidence="8">Type II secretion system F family protein</fullName>
    </submittedName>
</protein>
<dbReference type="PANTHER" id="PTHR35007:SF1">
    <property type="entry name" value="PILUS ASSEMBLY PROTEIN"/>
    <property type="match status" value="1"/>
</dbReference>
<evidence type="ECO:0000256" key="4">
    <source>
        <dbReference type="ARBA" id="ARBA00022989"/>
    </source>
</evidence>
<keyword evidence="3 6" id="KW-0812">Transmembrane</keyword>
<dbReference type="Proteomes" id="UP000567186">
    <property type="component" value="Unassembled WGS sequence"/>
</dbReference>
<evidence type="ECO:0000256" key="5">
    <source>
        <dbReference type="ARBA" id="ARBA00023136"/>
    </source>
</evidence>
<name>A0A7Y0WRL7_9GAMM</name>
<feature type="transmembrane region" description="Helical" evidence="6">
    <location>
        <begin position="300"/>
        <end position="319"/>
    </location>
</feature>
<proteinExistence type="predicted"/>
<dbReference type="RefSeq" id="WP_135954441.1">
    <property type="nucleotide sequence ID" value="NZ_JABCKY010000001.1"/>
</dbReference>
<feature type="transmembrane region" description="Helical" evidence="6">
    <location>
        <begin position="268"/>
        <end position="288"/>
    </location>
</feature>
<dbReference type="InterPro" id="IPR018076">
    <property type="entry name" value="T2SS_GspF_dom"/>
</dbReference>
<feature type="domain" description="Type II secretion system protein GspF" evidence="7">
    <location>
        <begin position="161"/>
        <end position="284"/>
    </location>
</feature>
<keyword evidence="9" id="KW-1185">Reference proteome</keyword>
<dbReference type="Pfam" id="PF00482">
    <property type="entry name" value="T2SSF"/>
    <property type="match status" value="1"/>
</dbReference>
<comment type="subcellular location">
    <subcellularLocation>
        <location evidence="1">Cell membrane</location>
        <topology evidence="1">Multi-pass membrane protein</topology>
    </subcellularLocation>
</comment>
<dbReference type="OrthoDB" id="5611741at2"/>
<dbReference type="GO" id="GO:0005886">
    <property type="term" value="C:plasma membrane"/>
    <property type="evidence" value="ECO:0007669"/>
    <property type="project" value="UniProtKB-SubCell"/>
</dbReference>